<sequence>MTEHTTPIAFSTERRRVGAREWTRTPRLNVLIEPGEPVAPARIGWRDREGGEAAAVFDPRMDGFTGTRVTPGGIQYEWRGTRLDEPCERSGHRFRIQGGDRELRLLVEDGGPPLARVDWADREGSGGTVLLRAVELEPVGGPSAEGLTRTVRSVRAGDEYTEAGEVALNLLDPTRGKWLSRRRADRLDFTMSEPVTVRRYVLDSADDLPDRDPADWSLLGSSDGREWTLLDARSDEFFPARHLARDFTVTGPGAHTPWRYLRLEVTRNAGAGETQLNRVRFFAEDRAYEAFHGLRHTARSGPEPFLGLAVAPEDGNEDAPALPATVEEWRTYLTEYSADMLRVAEAEGEEVDEEERASSWLGDEGAPEERIAALEERLGRRLPPSYRSFLAASDGWGRMGTFVHSLSSTAELEWDSLANMIGLDDEDMEDEGLVGPLMWVSSETDAQYWILDAGDVSPDGEWAAYIWASWYPGLGDRHRSFASLVHAERLSFEELSGGSGNPVRADDAEELLELGRREALAGNVDLALTAFDRAETRGSAAAAYLKVVLSAFLEQRWVHHDLRNTLSSRVVEEIGAEQIRAEAVPLALHGLSLDTTGYVRPALGALRGAVPGLPEEDEVEGPAWEAWLHAHRTPEPPEFEEALETARGLAARGARDEAWAVIEAALPGWYPTAPNRIAPVVLLTDPALRGVVTRARAREAAFIARGVRAAG</sequence>
<dbReference type="InterPro" id="IPR018958">
    <property type="entry name" value="Knr4/Smi1-like_dom"/>
</dbReference>
<reference evidence="3" key="1">
    <citation type="submission" date="2021-05" db="EMBL/GenBank/DDBJ databases">
        <title>Direct Submission.</title>
        <authorList>
            <person name="Li K."/>
            <person name="Gao J."/>
        </authorList>
    </citation>
    <scope>NUCLEOTIDE SEQUENCE [LARGE SCALE GENOMIC DNA]</scope>
    <source>
        <strain evidence="3">HDS12</strain>
    </source>
</reference>
<dbReference type="Gene3D" id="2.60.120.260">
    <property type="entry name" value="Galactose-binding domain-like"/>
    <property type="match status" value="1"/>
</dbReference>
<accession>A0ABX8C9W6</accession>
<dbReference type="EMBL" id="CP074132">
    <property type="protein sequence ID" value="QUX31224.1"/>
    <property type="molecule type" value="Genomic_DNA"/>
</dbReference>
<dbReference type="RefSeq" id="WP_212643917.1">
    <property type="nucleotide sequence ID" value="NZ_CP074132.1"/>
</dbReference>
<organism evidence="2 3">
    <name type="scientific">Nocardiopsis akebiae</name>
    <dbReference type="NCBI Taxonomy" id="2831968"/>
    <lineage>
        <taxon>Bacteria</taxon>
        <taxon>Bacillati</taxon>
        <taxon>Actinomycetota</taxon>
        <taxon>Actinomycetes</taxon>
        <taxon>Streptosporangiales</taxon>
        <taxon>Nocardiopsidaceae</taxon>
        <taxon>Nocardiopsis</taxon>
    </lineage>
</organism>
<protein>
    <submittedName>
        <fullName evidence="2">SMI1/KNR4 family protein</fullName>
    </submittedName>
</protein>
<dbReference type="Proteomes" id="UP000678016">
    <property type="component" value="Chromosome"/>
</dbReference>
<evidence type="ECO:0000313" key="3">
    <source>
        <dbReference type="Proteomes" id="UP000678016"/>
    </source>
</evidence>
<gene>
    <name evidence="2" type="ORF">KGD83_12455</name>
</gene>
<dbReference type="SMART" id="SM00860">
    <property type="entry name" value="SMI1_KNR4"/>
    <property type="match status" value="1"/>
</dbReference>
<evidence type="ECO:0000259" key="1">
    <source>
        <dbReference type="SMART" id="SM00860"/>
    </source>
</evidence>
<feature type="domain" description="Knr4/Smi1-like" evidence="1">
    <location>
        <begin position="365"/>
        <end position="555"/>
    </location>
</feature>
<evidence type="ECO:0000313" key="2">
    <source>
        <dbReference type="EMBL" id="QUX31224.1"/>
    </source>
</evidence>
<dbReference type="InterPro" id="IPR037883">
    <property type="entry name" value="Knr4/Smi1-like_sf"/>
</dbReference>
<dbReference type="Pfam" id="PF17882">
    <property type="entry name" value="SBD"/>
    <property type="match status" value="1"/>
</dbReference>
<dbReference type="SUPFAM" id="SSF160631">
    <property type="entry name" value="SMI1/KNR4-like"/>
    <property type="match status" value="1"/>
</dbReference>
<dbReference type="Pfam" id="PF09346">
    <property type="entry name" value="SMI1_KNR4"/>
    <property type="match status" value="1"/>
</dbReference>
<proteinExistence type="predicted"/>
<keyword evidence="3" id="KW-1185">Reference proteome</keyword>
<dbReference type="InterPro" id="IPR040964">
    <property type="entry name" value="SBD"/>
</dbReference>
<name>A0ABX8C9W6_9ACTN</name>
<dbReference type="Gene3D" id="3.40.1580.10">
    <property type="entry name" value="SMI1/KNR4-like"/>
    <property type="match status" value="1"/>
</dbReference>